<keyword evidence="3" id="KW-1185">Reference proteome</keyword>
<feature type="transmembrane region" description="Helical" evidence="1">
    <location>
        <begin position="18"/>
        <end position="38"/>
    </location>
</feature>
<proteinExistence type="predicted"/>
<organism evidence="2 3">
    <name type="scientific">Hyphomicrobium denitrificans 1NES1</name>
    <dbReference type="NCBI Taxonomy" id="670307"/>
    <lineage>
        <taxon>Bacteria</taxon>
        <taxon>Pseudomonadati</taxon>
        <taxon>Pseudomonadota</taxon>
        <taxon>Alphaproteobacteria</taxon>
        <taxon>Hyphomicrobiales</taxon>
        <taxon>Hyphomicrobiaceae</taxon>
        <taxon>Hyphomicrobium</taxon>
    </lineage>
</organism>
<name>N0B466_9HYPH</name>
<dbReference type="EMBL" id="CP005587">
    <property type="protein sequence ID" value="AGK57798.1"/>
    <property type="molecule type" value="Genomic_DNA"/>
</dbReference>
<evidence type="ECO:0000313" key="3">
    <source>
        <dbReference type="Proteomes" id="UP000005952"/>
    </source>
</evidence>
<evidence type="ECO:0000313" key="2">
    <source>
        <dbReference type="EMBL" id="AGK57798.1"/>
    </source>
</evidence>
<accession>N0B466</accession>
<gene>
    <name evidence="2" type="ORF">HYPDE_30618</name>
</gene>
<keyword evidence="1" id="KW-0472">Membrane</keyword>
<evidence type="ECO:0000256" key="1">
    <source>
        <dbReference type="SAM" id="Phobius"/>
    </source>
</evidence>
<dbReference type="Proteomes" id="UP000005952">
    <property type="component" value="Chromosome"/>
</dbReference>
<reference evidence="2 3" key="1">
    <citation type="journal article" date="2013" name="Genome Announc.">
        <title>Genome sequences for three denitrifying bacterial strains isolated from a uranium- and nitrate-contaminated subsurface environment.</title>
        <authorList>
            <person name="Venkatramanan R."/>
            <person name="Prakash O."/>
            <person name="Woyke T."/>
            <person name="Chain P."/>
            <person name="Goodwin L.A."/>
            <person name="Watson D."/>
            <person name="Brooks S."/>
            <person name="Kostka J.E."/>
            <person name="Green S.J."/>
        </authorList>
    </citation>
    <scope>NUCLEOTIDE SEQUENCE [LARGE SCALE GENOMIC DNA]</scope>
    <source>
        <strain evidence="2 3">1NES1</strain>
    </source>
</reference>
<keyword evidence="1" id="KW-0812">Transmembrane</keyword>
<dbReference type="KEGG" id="hdt:HYPDE_30618"/>
<sequence length="39" mass="4148">MAYHHDQMPNDVGLLNSLFNVAMIAGLLGFAILAAYVVG</sequence>
<dbReference type="HOGENOM" id="CLU_3311035_0_0_5"/>
<protein>
    <submittedName>
        <fullName evidence="2">Uncharacterized protein</fullName>
    </submittedName>
</protein>
<keyword evidence="1" id="KW-1133">Transmembrane helix</keyword>
<dbReference type="AlphaFoldDB" id="N0B466"/>